<reference evidence="2 3" key="1">
    <citation type="submission" date="2020-08" db="EMBL/GenBank/DDBJ databases">
        <title>Genomic Encyclopedia of Type Strains, Phase IV (KMG-IV): sequencing the most valuable type-strain genomes for metagenomic binning, comparative biology and taxonomic classification.</title>
        <authorList>
            <person name="Goeker M."/>
        </authorList>
    </citation>
    <scope>NUCLEOTIDE SEQUENCE [LARGE SCALE GENOMIC DNA]</scope>
    <source>
        <strain evidence="2 3">DSM 11590</strain>
    </source>
</reference>
<evidence type="ECO:0000313" key="2">
    <source>
        <dbReference type="EMBL" id="MBB6211313.1"/>
    </source>
</evidence>
<evidence type="ECO:0000313" key="3">
    <source>
        <dbReference type="Proteomes" id="UP000544872"/>
    </source>
</evidence>
<dbReference type="GO" id="GO:0016747">
    <property type="term" value="F:acyltransferase activity, transferring groups other than amino-acyl groups"/>
    <property type="evidence" value="ECO:0007669"/>
    <property type="project" value="InterPro"/>
</dbReference>
<comment type="caution">
    <text evidence="2">The sequence shown here is derived from an EMBL/GenBank/DDBJ whole genome shotgun (WGS) entry which is preliminary data.</text>
</comment>
<protein>
    <submittedName>
        <fullName evidence="2">GNAT superfamily N-acetyltransferase</fullName>
    </submittedName>
</protein>
<dbReference type="Gene3D" id="3.40.630.90">
    <property type="match status" value="1"/>
</dbReference>
<dbReference type="Proteomes" id="UP000544872">
    <property type="component" value="Unassembled WGS sequence"/>
</dbReference>
<feature type="domain" description="N-acetyltransferase" evidence="1">
    <location>
        <begin position="11"/>
        <end position="150"/>
    </location>
</feature>
<dbReference type="InterPro" id="IPR041496">
    <property type="entry name" value="YitH/HolE_GNAT"/>
</dbReference>
<dbReference type="RefSeq" id="WP_184264127.1">
    <property type="nucleotide sequence ID" value="NZ_JACIIX010000010.1"/>
</dbReference>
<dbReference type="Pfam" id="PF00583">
    <property type="entry name" value="Acetyltransf_1"/>
    <property type="match status" value="1"/>
</dbReference>
<dbReference type="Pfam" id="PF18014">
    <property type="entry name" value="Acetyltransf_18"/>
    <property type="match status" value="1"/>
</dbReference>
<dbReference type="SUPFAM" id="SSF55729">
    <property type="entry name" value="Acyl-CoA N-acyltransferases (Nat)"/>
    <property type="match status" value="1"/>
</dbReference>
<organism evidence="2 3">
    <name type="scientific">Novispirillum itersonii</name>
    <name type="common">Aquaspirillum itersonii</name>
    <dbReference type="NCBI Taxonomy" id="189"/>
    <lineage>
        <taxon>Bacteria</taxon>
        <taxon>Pseudomonadati</taxon>
        <taxon>Pseudomonadota</taxon>
        <taxon>Alphaproteobacteria</taxon>
        <taxon>Rhodospirillales</taxon>
        <taxon>Novispirillaceae</taxon>
        <taxon>Novispirillum</taxon>
    </lineage>
</organism>
<accession>A0A7W9ZGZ8</accession>
<dbReference type="Gene3D" id="3.40.630.30">
    <property type="match status" value="1"/>
</dbReference>
<dbReference type="InterPro" id="IPR052729">
    <property type="entry name" value="Acyl/Acetyltrans_Enzymes"/>
</dbReference>
<dbReference type="PANTHER" id="PTHR47237">
    <property type="entry name" value="SLL0310 PROTEIN"/>
    <property type="match status" value="1"/>
</dbReference>
<dbReference type="InterPro" id="IPR016181">
    <property type="entry name" value="Acyl_CoA_acyltransferase"/>
</dbReference>
<dbReference type="PROSITE" id="PS51186">
    <property type="entry name" value="GNAT"/>
    <property type="match status" value="1"/>
</dbReference>
<name>A0A7W9ZGZ8_NOVIT</name>
<keyword evidence="3" id="KW-1185">Reference proteome</keyword>
<dbReference type="EMBL" id="JACIIX010000010">
    <property type="protein sequence ID" value="MBB6211313.1"/>
    <property type="molecule type" value="Genomic_DNA"/>
</dbReference>
<gene>
    <name evidence="2" type="ORF">FHS48_002750</name>
</gene>
<sequence length="301" mass="33036">MTVSEAISESMQLESFQLSAIDIAGADLAQLHALSISVRWPHRSEDWQFMRDSGRGIAAVDDIGRIVGSAMWFPEEDRFATIGMVITSPRLQMHGAAQWLMQHALADLQGYRLGLNATRPAERLYRSLGFRDEATVYQHQGEVQDPPPPPELTAGEILRPVTPEDHAALTALDRQAFRAGRTVLMQRLFPLSTGVVLERNGTIVAFSLCRRFGRGHVVGPLVAADDRDAMIVMHPHLDAYQGRFLRIDTRQPKGTPFSDLVVTSGIALFDTVTTMTLGCSWTTGQQAGAPLTYGLVAQTLG</sequence>
<dbReference type="PANTHER" id="PTHR47237:SF2">
    <property type="entry name" value="BLL4206 PROTEIN"/>
    <property type="match status" value="1"/>
</dbReference>
<dbReference type="AlphaFoldDB" id="A0A7W9ZGZ8"/>
<proteinExistence type="predicted"/>
<keyword evidence="2" id="KW-0808">Transferase</keyword>
<dbReference type="InterPro" id="IPR000182">
    <property type="entry name" value="GNAT_dom"/>
</dbReference>
<evidence type="ECO:0000259" key="1">
    <source>
        <dbReference type="PROSITE" id="PS51186"/>
    </source>
</evidence>